<keyword evidence="2" id="KW-0328">Glycosyltransferase</keyword>
<dbReference type="InterPro" id="IPR001173">
    <property type="entry name" value="Glyco_trans_2-like"/>
</dbReference>
<dbReference type="RefSeq" id="WP_354700064.1">
    <property type="nucleotide sequence ID" value="NZ_CP114014.1"/>
</dbReference>
<feature type="domain" description="Glycosyltransferase 2-like" evidence="4">
    <location>
        <begin position="5"/>
        <end position="163"/>
    </location>
</feature>
<evidence type="ECO:0000256" key="1">
    <source>
        <dbReference type="ARBA" id="ARBA00006739"/>
    </source>
</evidence>
<evidence type="ECO:0000256" key="3">
    <source>
        <dbReference type="ARBA" id="ARBA00022679"/>
    </source>
</evidence>
<gene>
    <name evidence="5" type="ORF">DSM112329_00326</name>
</gene>
<dbReference type="GO" id="GO:0016757">
    <property type="term" value="F:glycosyltransferase activity"/>
    <property type="evidence" value="ECO:0007669"/>
    <property type="project" value="UniProtKB-KW"/>
</dbReference>
<dbReference type="EMBL" id="CP114014">
    <property type="protein sequence ID" value="XAY03508.1"/>
    <property type="molecule type" value="Genomic_DNA"/>
</dbReference>
<evidence type="ECO:0000259" key="4">
    <source>
        <dbReference type="Pfam" id="PF00535"/>
    </source>
</evidence>
<dbReference type="Gene3D" id="3.90.550.10">
    <property type="entry name" value="Spore Coat Polysaccharide Biosynthesis Protein SpsA, Chain A"/>
    <property type="match status" value="1"/>
</dbReference>
<proteinExistence type="inferred from homology"/>
<sequence>MRVGVLVPVHGFAPYLPETLDAILGQRSSAALEVVVVDDGSSLPIVLHPDHADRVRLVRRDAAGGPAAARAAGLAALDDGVAAVALCDADDTWLPGSVARAVDALDAEPAAGWAFGGAVVVGPGGRPTGEAWATLSPGRHAAGTFAARLYTANPIPTSSVVLRRSALDAAGGFAGPVRVAEDWELWLRLCAAGQDAVCVGAPAVRYRRHPGGLTADVARLAAAQLIVHELHADVVGLQVAAGIVADDHAALAAGLARAGDHAGASAAWAQVAAARPLQRGERLRRAALRVPLVRGRLGRTDPYRG</sequence>
<dbReference type="InterPro" id="IPR029044">
    <property type="entry name" value="Nucleotide-diphossugar_trans"/>
</dbReference>
<comment type="similarity">
    <text evidence="1">Belongs to the glycosyltransferase 2 family.</text>
</comment>
<keyword evidence="3" id="KW-0808">Transferase</keyword>
<dbReference type="KEGG" id="parq:DSM112329_00326"/>
<dbReference type="SUPFAM" id="SSF53448">
    <property type="entry name" value="Nucleotide-diphospho-sugar transferases"/>
    <property type="match status" value="1"/>
</dbReference>
<dbReference type="PANTHER" id="PTHR43685:SF5">
    <property type="entry name" value="GLYCOSYLTRANSFERASE EPSE-RELATED"/>
    <property type="match status" value="1"/>
</dbReference>
<reference evidence="5" key="1">
    <citation type="submission" date="2022-12" db="EMBL/GenBank/DDBJ databases">
        <title>Paraconexibacter alkalitolerans sp. nov. and Baekduia alba sp. nov., isolated from soil and emended description of the genera Paraconexibacter (Chun et al., 2020) and Baekduia (An et al., 2020).</title>
        <authorList>
            <person name="Vieira S."/>
            <person name="Huber K.J."/>
            <person name="Geppert A."/>
            <person name="Wolf J."/>
            <person name="Neumann-Schaal M."/>
            <person name="Muesken M."/>
            <person name="Overmann J."/>
        </authorList>
    </citation>
    <scope>NUCLEOTIDE SEQUENCE</scope>
    <source>
        <strain evidence="5">AEG42_29</strain>
    </source>
</reference>
<accession>A0AAU7APA7</accession>
<evidence type="ECO:0000256" key="2">
    <source>
        <dbReference type="ARBA" id="ARBA00022676"/>
    </source>
</evidence>
<evidence type="ECO:0000313" key="5">
    <source>
        <dbReference type="EMBL" id="XAY03508.1"/>
    </source>
</evidence>
<dbReference type="InterPro" id="IPR050834">
    <property type="entry name" value="Glycosyltransf_2"/>
</dbReference>
<dbReference type="Pfam" id="PF00535">
    <property type="entry name" value="Glycos_transf_2"/>
    <property type="match status" value="1"/>
</dbReference>
<organism evidence="5">
    <name type="scientific">Paraconexibacter sp. AEG42_29</name>
    <dbReference type="NCBI Taxonomy" id="2997339"/>
    <lineage>
        <taxon>Bacteria</taxon>
        <taxon>Bacillati</taxon>
        <taxon>Actinomycetota</taxon>
        <taxon>Thermoleophilia</taxon>
        <taxon>Solirubrobacterales</taxon>
        <taxon>Paraconexibacteraceae</taxon>
        <taxon>Paraconexibacter</taxon>
    </lineage>
</organism>
<dbReference type="PANTHER" id="PTHR43685">
    <property type="entry name" value="GLYCOSYLTRANSFERASE"/>
    <property type="match status" value="1"/>
</dbReference>
<name>A0AAU7APA7_9ACTN</name>
<dbReference type="AlphaFoldDB" id="A0AAU7APA7"/>
<protein>
    <recommendedName>
        <fullName evidence="4">Glycosyltransferase 2-like domain-containing protein</fullName>
    </recommendedName>
</protein>